<protein>
    <submittedName>
        <fullName evidence="1">Uncharacterized protein</fullName>
    </submittedName>
</protein>
<sequence>MPKIQVHARQILHRVQQQRMQIGAVNGCVGRAIARNGRGPERQRRQLSARHRAAHLQLVGKGGHRLQLVVQPPGLQAPHHVRPDLHARPHFGKLGRTLEQPYLPTRALCGQCRCQATDAASGNQNLFLHGRDCDVTNRSGTIPMQKAF</sequence>
<comment type="caution">
    <text evidence="1">The sequence shown here is derived from an EMBL/GenBank/DDBJ whole genome shotgun (WGS) entry which is preliminary data.</text>
</comment>
<dbReference type="EMBL" id="VSSQ01003621">
    <property type="protein sequence ID" value="MPM21595.1"/>
    <property type="molecule type" value="Genomic_DNA"/>
</dbReference>
<reference evidence="1" key="1">
    <citation type="submission" date="2019-08" db="EMBL/GenBank/DDBJ databases">
        <authorList>
            <person name="Kucharzyk K."/>
            <person name="Murdoch R.W."/>
            <person name="Higgins S."/>
            <person name="Loffler F."/>
        </authorList>
    </citation>
    <scope>NUCLEOTIDE SEQUENCE</scope>
</reference>
<dbReference type="AlphaFoldDB" id="A0A644XZC0"/>
<name>A0A644XZC0_9ZZZZ</name>
<organism evidence="1">
    <name type="scientific">bioreactor metagenome</name>
    <dbReference type="NCBI Taxonomy" id="1076179"/>
    <lineage>
        <taxon>unclassified sequences</taxon>
        <taxon>metagenomes</taxon>
        <taxon>ecological metagenomes</taxon>
    </lineage>
</organism>
<evidence type="ECO:0000313" key="1">
    <source>
        <dbReference type="EMBL" id="MPM21595.1"/>
    </source>
</evidence>
<accession>A0A644XZC0</accession>
<proteinExistence type="predicted"/>
<gene>
    <name evidence="1" type="ORF">SDC9_68039</name>
</gene>